<evidence type="ECO:0000313" key="3">
    <source>
        <dbReference type="Proteomes" id="UP000643405"/>
    </source>
</evidence>
<dbReference type="Pfam" id="PF10691">
    <property type="entry name" value="DUF2497"/>
    <property type="match status" value="1"/>
</dbReference>
<dbReference type="RefSeq" id="WP_188166007.1">
    <property type="nucleotide sequence ID" value="NZ_JACVVX010000006.1"/>
</dbReference>
<name>A0A8J6PWY4_9HYPH</name>
<evidence type="ECO:0000313" key="2">
    <source>
        <dbReference type="EMBL" id="MBD0416566.1"/>
    </source>
</evidence>
<gene>
    <name evidence="2" type="ORF">ICI42_18075</name>
</gene>
<protein>
    <submittedName>
        <fullName evidence="2">DUF2497 domain-containing protein</fullName>
    </submittedName>
</protein>
<reference evidence="2" key="1">
    <citation type="submission" date="2020-09" db="EMBL/GenBank/DDBJ databases">
        <title>Genome seq and assembly of Tianweitania sp.</title>
        <authorList>
            <person name="Chhetri G."/>
        </authorList>
    </citation>
    <scope>NUCLEOTIDE SEQUENCE</scope>
    <source>
        <strain evidence="2">Rool2</strain>
    </source>
</reference>
<dbReference type="EMBL" id="JACVVX010000006">
    <property type="protein sequence ID" value="MBD0416566.1"/>
    <property type="molecule type" value="Genomic_DNA"/>
</dbReference>
<proteinExistence type="predicted"/>
<feature type="region of interest" description="Disordered" evidence="1">
    <location>
        <begin position="27"/>
        <end position="47"/>
    </location>
</feature>
<dbReference type="InterPro" id="IPR019632">
    <property type="entry name" value="DUF2497"/>
</dbReference>
<organism evidence="2 3">
    <name type="scientific">Oryzicola mucosus</name>
    <dbReference type="NCBI Taxonomy" id="2767425"/>
    <lineage>
        <taxon>Bacteria</taxon>
        <taxon>Pseudomonadati</taxon>
        <taxon>Pseudomonadota</taxon>
        <taxon>Alphaproteobacteria</taxon>
        <taxon>Hyphomicrobiales</taxon>
        <taxon>Phyllobacteriaceae</taxon>
        <taxon>Oryzicola</taxon>
    </lineage>
</organism>
<evidence type="ECO:0000256" key="1">
    <source>
        <dbReference type="SAM" id="MobiDB-lite"/>
    </source>
</evidence>
<accession>A0A8J6PWY4</accession>
<sequence>MAQASIVQREPSMEEILASIRRIIEDNDSGRKPSAEEQAIIPPPANQDREEAAFRAELRGGFDAALPGAVSLDNSNDRMAFDASSEEVGRVEAWAREEAVTGAPSDAMVEAHSEQSETADSVAGFVTAAEEEVTSYKSQEIEPGTEAPQGSVFEAAELSDTASIEEEATEITDTNPTTGTAPIAESVGSPNVRPAILSEHAGHNIAAAFGELSEMVAARPRRSVDDIAQEMLRPMLQEWLDKKLPPLVEKLVREEIERVVRGG</sequence>
<dbReference type="AlphaFoldDB" id="A0A8J6PWY4"/>
<keyword evidence="3" id="KW-1185">Reference proteome</keyword>
<dbReference type="Proteomes" id="UP000643405">
    <property type="component" value="Unassembled WGS sequence"/>
</dbReference>
<comment type="caution">
    <text evidence="2">The sequence shown here is derived from an EMBL/GenBank/DDBJ whole genome shotgun (WGS) entry which is preliminary data.</text>
</comment>
<feature type="region of interest" description="Disordered" evidence="1">
    <location>
        <begin position="168"/>
        <end position="188"/>
    </location>
</feature>